<dbReference type="GO" id="GO:0061630">
    <property type="term" value="F:ubiquitin protein ligase activity"/>
    <property type="evidence" value="ECO:0007669"/>
    <property type="project" value="UniProtKB-EC"/>
</dbReference>
<evidence type="ECO:0000313" key="11">
    <source>
        <dbReference type="Ensembl" id="ENSONIP00000000382.2"/>
    </source>
</evidence>
<evidence type="ECO:0000256" key="1">
    <source>
        <dbReference type="ARBA" id="ARBA00000900"/>
    </source>
</evidence>
<dbReference type="Pfam" id="PF25576">
    <property type="entry name" value="TPR_RNF123"/>
    <property type="match status" value="1"/>
</dbReference>
<proteinExistence type="predicted"/>
<dbReference type="Pfam" id="PF00622">
    <property type="entry name" value="SPRY"/>
    <property type="match status" value="1"/>
</dbReference>
<dbReference type="GO" id="GO:0051603">
    <property type="term" value="P:proteolysis involved in protein catabolic process"/>
    <property type="evidence" value="ECO:0007669"/>
    <property type="project" value="TreeGrafter"/>
</dbReference>
<dbReference type="Proteomes" id="UP000005207">
    <property type="component" value="Linkage group LG5"/>
</dbReference>
<dbReference type="CDD" id="cd16541">
    <property type="entry name" value="RING-HC_RNF123"/>
    <property type="match status" value="1"/>
</dbReference>
<dbReference type="PANTHER" id="PTHR13363">
    <property type="entry name" value="RING FINGER AND SRY DOMAIN-CONTAINING"/>
    <property type="match status" value="1"/>
</dbReference>
<comment type="catalytic activity">
    <reaction evidence="1">
        <text>S-ubiquitinyl-[E2 ubiquitin-conjugating enzyme]-L-cysteine + [acceptor protein]-L-lysine = [E2 ubiquitin-conjugating enzyme]-L-cysteine + N(6)-ubiquitinyl-[acceptor protein]-L-lysine.</text>
        <dbReference type="EC" id="2.3.2.27"/>
    </reaction>
</comment>
<accession>I3IUU2</accession>
<keyword evidence="3" id="KW-0808">Transferase</keyword>
<dbReference type="InterPro" id="IPR003877">
    <property type="entry name" value="SPRY_dom"/>
</dbReference>
<keyword evidence="4" id="KW-0479">Metal-binding</keyword>
<dbReference type="Gene3D" id="2.60.120.920">
    <property type="match status" value="1"/>
</dbReference>
<evidence type="ECO:0000256" key="3">
    <source>
        <dbReference type="ARBA" id="ARBA00022679"/>
    </source>
</evidence>
<dbReference type="InterPro" id="IPR013320">
    <property type="entry name" value="ConA-like_dom_sf"/>
</dbReference>
<dbReference type="SMART" id="SM00449">
    <property type="entry name" value="SPRY"/>
    <property type="match status" value="1"/>
</dbReference>
<evidence type="ECO:0000259" key="10">
    <source>
        <dbReference type="PROSITE" id="PS50188"/>
    </source>
</evidence>
<dbReference type="SUPFAM" id="SSF57850">
    <property type="entry name" value="RING/U-box"/>
    <property type="match status" value="1"/>
</dbReference>
<dbReference type="InterPro" id="IPR013083">
    <property type="entry name" value="Znf_RING/FYVE/PHD"/>
</dbReference>
<evidence type="ECO:0000256" key="5">
    <source>
        <dbReference type="ARBA" id="ARBA00022771"/>
    </source>
</evidence>
<dbReference type="FunFam" id="3.30.40.10:FF:000133">
    <property type="entry name" value="E3 ubiquitin-protein ligase RNF123"/>
    <property type="match status" value="1"/>
</dbReference>
<dbReference type="InterPro" id="IPR001870">
    <property type="entry name" value="B30.2/SPRY"/>
</dbReference>
<dbReference type="AlphaFoldDB" id="I3IUU2"/>
<dbReference type="GeneTree" id="ENSGT00940000155781"/>
<keyword evidence="6" id="KW-0833">Ubl conjugation pathway</keyword>
<reference evidence="11" key="2">
    <citation type="submission" date="2025-08" db="UniProtKB">
        <authorList>
            <consortium name="Ensembl"/>
        </authorList>
    </citation>
    <scope>IDENTIFICATION</scope>
</reference>
<evidence type="ECO:0000259" key="9">
    <source>
        <dbReference type="PROSITE" id="PS50089"/>
    </source>
</evidence>
<gene>
    <name evidence="11" type="primary">RNF123</name>
    <name evidence="11" type="synonym">rnf123</name>
</gene>
<dbReference type="Gene3D" id="3.30.40.10">
    <property type="entry name" value="Zinc/RING finger domain, C3HC4 (zinc finger)"/>
    <property type="match status" value="1"/>
</dbReference>
<protein>
    <recommendedName>
        <fullName evidence="2">RING-type E3 ubiquitin transferase</fullName>
        <ecNumber evidence="2">2.3.2.27</ecNumber>
    </recommendedName>
</protein>
<dbReference type="PROSITE" id="PS50089">
    <property type="entry name" value="ZF_RING_2"/>
    <property type="match status" value="1"/>
</dbReference>
<evidence type="ECO:0000256" key="7">
    <source>
        <dbReference type="ARBA" id="ARBA00022833"/>
    </source>
</evidence>
<dbReference type="EC" id="2.3.2.27" evidence="2"/>
<dbReference type="Ensembl" id="ENSONIT00000000381.2">
    <property type="protein sequence ID" value="ENSONIP00000000382.2"/>
    <property type="gene ID" value="ENSONIG00000000304.2"/>
</dbReference>
<evidence type="ECO:0000313" key="12">
    <source>
        <dbReference type="Proteomes" id="UP000005207"/>
    </source>
</evidence>
<keyword evidence="12" id="KW-1185">Reference proteome</keyword>
<dbReference type="InterPro" id="IPR045129">
    <property type="entry name" value="RNF123/RKP/RSPRY1"/>
</dbReference>
<dbReference type="SUPFAM" id="SSF49899">
    <property type="entry name" value="Concanavalin A-like lectins/glucanases"/>
    <property type="match status" value="1"/>
</dbReference>
<dbReference type="PROSITE" id="PS50188">
    <property type="entry name" value="B302_SPRY"/>
    <property type="match status" value="1"/>
</dbReference>
<keyword evidence="7" id="KW-0862">Zinc</keyword>
<reference evidence="11" key="3">
    <citation type="submission" date="2025-09" db="UniProtKB">
        <authorList>
            <consortium name="Ensembl"/>
        </authorList>
    </citation>
    <scope>IDENTIFICATION</scope>
</reference>
<dbReference type="InterPro" id="IPR043136">
    <property type="entry name" value="B30.2/SPRY_sf"/>
</dbReference>
<dbReference type="InterPro" id="IPR057987">
    <property type="entry name" value="TPR_RNF123/RKP"/>
</dbReference>
<dbReference type="Pfam" id="PF13920">
    <property type="entry name" value="zf-C3HC4_3"/>
    <property type="match status" value="1"/>
</dbReference>
<dbReference type="GO" id="GO:0008270">
    <property type="term" value="F:zinc ion binding"/>
    <property type="evidence" value="ECO:0007669"/>
    <property type="project" value="UniProtKB-KW"/>
</dbReference>
<feature type="domain" description="RING-type" evidence="9">
    <location>
        <begin position="1212"/>
        <end position="1250"/>
    </location>
</feature>
<feature type="domain" description="B30.2/SPRY" evidence="10">
    <location>
        <begin position="71"/>
        <end position="260"/>
    </location>
</feature>
<evidence type="ECO:0000256" key="6">
    <source>
        <dbReference type="ARBA" id="ARBA00022786"/>
    </source>
</evidence>
<dbReference type="HOGENOM" id="CLU_006687_1_0_1"/>
<keyword evidence="5 8" id="KW-0863">Zinc-finger</keyword>
<name>I3IUU2_ORENI</name>
<reference evidence="12" key="1">
    <citation type="submission" date="2012-01" db="EMBL/GenBank/DDBJ databases">
        <title>The Genome Sequence of Oreochromis niloticus (Nile Tilapia).</title>
        <authorList>
            <consortium name="Broad Institute Genome Assembly Team"/>
            <consortium name="Broad Institute Sequencing Platform"/>
            <person name="Di Palma F."/>
            <person name="Johnson J."/>
            <person name="Lander E.S."/>
            <person name="Lindblad-Toh K."/>
        </authorList>
    </citation>
    <scope>NUCLEOTIDE SEQUENCE [LARGE SCALE GENOMIC DNA]</scope>
</reference>
<evidence type="ECO:0000256" key="8">
    <source>
        <dbReference type="PROSITE-ProRule" id="PRU00175"/>
    </source>
</evidence>
<dbReference type="GO" id="GO:0016567">
    <property type="term" value="P:protein ubiquitination"/>
    <property type="evidence" value="ECO:0007669"/>
    <property type="project" value="UniProtKB-ARBA"/>
</dbReference>
<evidence type="ECO:0000256" key="2">
    <source>
        <dbReference type="ARBA" id="ARBA00012483"/>
    </source>
</evidence>
<dbReference type="PANTHER" id="PTHR13363:SF5">
    <property type="entry name" value="E3 UBIQUITIN-PROTEIN LIGASE RNF123"/>
    <property type="match status" value="1"/>
</dbReference>
<organism evidence="11 12">
    <name type="scientific">Oreochromis niloticus</name>
    <name type="common">Nile tilapia</name>
    <name type="synonym">Tilapia nilotica</name>
    <dbReference type="NCBI Taxonomy" id="8128"/>
    <lineage>
        <taxon>Eukaryota</taxon>
        <taxon>Metazoa</taxon>
        <taxon>Chordata</taxon>
        <taxon>Craniata</taxon>
        <taxon>Vertebrata</taxon>
        <taxon>Euteleostomi</taxon>
        <taxon>Actinopterygii</taxon>
        <taxon>Neopterygii</taxon>
        <taxon>Teleostei</taxon>
        <taxon>Neoteleostei</taxon>
        <taxon>Acanthomorphata</taxon>
        <taxon>Ovalentaria</taxon>
        <taxon>Cichlomorphae</taxon>
        <taxon>Cichliformes</taxon>
        <taxon>Cichlidae</taxon>
        <taxon>African cichlids</taxon>
        <taxon>Pseudocrenilabrinae</taxon>
        <taxon>Oreochromini</taxon>
        <taxon>Oreochromis</taxon>
    </lineage>
</organism>
<evidence type="ECO:0000256" key="4">
    <source>
        <dbReference type="ARBA" id="ARBA00022723"/>
    </source>
</evidence>
<dbReference type="GO" id="GO:0005737">
    <property type="term" value="C:cytoplasm"/>
    <property type="evidence" value="ECO:0007669"/>
    <property type="project" value="TreeGrafter"/>
</dbReference>
<dbReference type="InterPro" id="IPR001841">
    <property type="entry name" value="Znf_RING"/>
</dbReference>
<sequence length="1265" mass="141755">MSSKGGGTALTRRNYRLASDMDKPRSTGIVNEKLLSDYLHHVFPSTKQGPTLASKPLGFQDLPAHLEKLLSEDTPTEDGQAVDGRLGPQPVVLDHTSGFEGLLFVDDDLLGVIGHSNFSSIRATTCVYKGKWAYEVLISSQGLMQIGWCTLSCRFNQEEGVGDTPDSYAYDGNRVRKWNVTTTNYGKVSVNTDRVLCVLRNGQSLGTAFTNIKMGPGIAYFPAISLSFKESVAFNFGSRPLRYPSQLINPPAADLMKAHKLLGYIKNVLSTAIDTQEGLVEKDCAVWRLHGEPTVLVTLAHIFNHFAPLMCKVYLVEDVLMNFLLGILEGGGSVDEHPLIQQLLDLFWLLMEDHEVNECLKQLMMSLLRAYRFSPIIPDLGFQIHYLRLTTAILRHEKSRKYLLSNLTFDVLRSVVFFYIKTPLRVKEAGLEELIPTTWWPTHFDKEGKDELEPKDESADERLRRRAYERGCQRLKKRIEVVEELQVQILRLLLNNKDKSTVGKASHVCFHMRALCVFEQHPTALCPPEYMVCFLHRLITAVRGCWDEGHRKSLSRAYVPPQLFYNGKVDYFDLQRLGGLLSHLKKTLKDDLASKANIIIDPAEIQATSMDDLDEDDESGAAQRLPGAVAMGGALARPSWLSSPTLGRANRFLSTAAVSLMTPRRPLSQPEKVKVRTLAVEQRTEEDIEGSYGNDGLLLGRPLEEPDQPNADKSLLEIVDGIVMMYNLSVHQQLGKMVVVSDDVHEYAVALKDTEEKIARCPARRADILEELQKSQKVFAEKLNHLSRRLAWINATIYSKEKMLDIYWLLCVCIRTIEHADNTGSLFAFTPEFYLNVAMNAYSALKNYFSPANGMDELPGYEETLTQLAAILAKHFADPRIVGTDIKDSLMQALASYVCYPQSLRAVERIPEEQRVAMMKNLLAPYEQRPWAQTNWILVRLWRGCGFGYRYTRLPHLLKTKPEDANLPSLQKPCPSLLLQRHMAELLSMDKDMAASFLNSVLNQLNWAFSEFIGMIQEIQQAAERPERNFVDTRQLKVCATCFDLSVSLLRVLEMTVTLVPEIFLDWSRPSAELLLRRLAQLLNQVLNRVTAEKNLFDRVVNLRLPGLESVDHYPILVAVTGILVRILVDGDRQGVSRAASVLLSDPCFQLHSIQHLLGEGGESSSSAAVASSVRPAVGSLGSSVAAPLPSATGSSERKHFSLHPTSEEDLCPICYAHPISAIFKPCSHKSCKACINQHLMNNKDCFFCKATITGVEDYSKPASS</sequence>